<comment type="caution">
    <text evidence="1">The sequence shown here is derived from an EMBL/GenBank/DDBJ whole genome shotgun (WGS) entry which is preliminary data.</text>
</comment>
<keyword evidence="2" id="KW-1185">Reference proteome</keyword>
<dbReference type="RefSeq" id="WP_035912318.1">
    <property type="nucleotide sequence ID" value="NZ_AVPJ01000002.1"/>
</dbReference>
<dbReference type="EMBL" id="AVPJ01000002">
    <property type="protein sequence ID" value="KGN34210.1"/>
    <property type="molecule type" value="Genomic_DNA"/>
</dbReference>
<dbReference type="eggNOG" id="COG1917">
    <property type="taxonomic scope" value="Bacteria"/>
</dbReference>
<dbReference type="SUPFAM" id="SSF51182">
    <property type="entry name" value="RmlC-like cupins"/>
    <property type="match status" value="1"/>
</dbReference>
<dbReference type="OrthoDB" id="5190473at2"/>
<dbReference type="Gene3D" id="2.60.120.10">
    <property type="entry name" value="Jelly Rolls"/>
    <property type="match status" value="1"/>
</dbReference>
<evidence type="ECO:0000313" key="1">
    <source>
        <dbReference type="EMBL" id="KGN34210.1"/>
    </source>
</evidence>
<gene>
    <name evidence="1" type="ORF">N802_12590</name>
</gene>
<accession>A0A0A0J9T7</accession>
<reference evidence="1 2" key="1">
    <citation type="submission" date="2013-08" db="EMBL/GenBank/DDBJ databases">
        <title>The genome sequence of Knoellia sinensis.</title>
        <authorList>
            <person name="Zhu W."/>
            <person name="Wang G."/>
        </authorList>
    </citation>
    <scope>NUCLEOTIDE SEQUENCE [LARGE SCALE GENOMIC DNA]</scope>
    <source>
        <strain evidence="1 2">KCTC 19936</strain>
    </source>
</reference>
<evidence type="ECO:0000313" key="2">
    <source>
        <dbReference type="Proteomes" id="UP000030002"/>
    </source>
</evidence>
<dbReference type="STRING" id="1385520.N802_12590"/>
<dbReference type="AlphaFoldDB" id="A0A0A0J9T7"/>
<dbReference type="Proteomes" id="UP000030002">
    <property type="component" value="Unassembled WGS sequence"/>
</dbReference>
<protein>
    <submittedName>
        <fullName evidence="1">Cupin</fullName>
    </submittedName>
</protein>
<name>A0A0A0J9T7_9MICO</name>
<proteinExistence type="predicted"/>
<organism evidence="1 2">
    <name type="scientific">Knoellia sinensis KCTC 19936</name>
    <dbReference type="NCBI Taxonomy" id="1385520"/>
    <lineage>
        <taxon>Bacteria</taxon>
        <taxon>Bacillati</taxon>
        <taxon>Actinomycetota</taxon>
        <taxon>Actinomycetes</taxon>
        <taxon>Micrococcales</taxon>
        <taxon>Intrasporangiaceae</taxon>
        <taxon>Knoellia</taxon>
    </lineage>
</organism>
<sequence>MSESVEGPAVDLLAVGEAMLVEAREAGRGRVTKAVVRQPGQNLILLALPAGGSLPDHEAPGPASLQCLSGEVVLSSEEGSTTLVAGTVCAIPQSTHAVTSQVDSLCLLSVSLTQP</sequence>
<dbReference type="InterPro" id="IPR014710">
    <property type="entry name" value="RmlC-like_jellyroll"/>
</dbReference>
<dbReference type="InterPro" id="IPR011051">
    <property type="entry name" value="RmlC_Cupin_sf"/>
</dbReference>